<gene>
    <name evidence="1" type="ORF">H7U12_13210</name>
</gene>
<dbReference type="Proteomes" id="UP000659698">
    <property type="component" value="Unassembled WGS sequence"/>
</dbReference>
<protein>
    <submittedName>
        <fullName evidence="1">TerL protein</fullName>
    </submittedName>
</protein>
<proteinExistence type="predicted"/>
<evidence type="ECO:0000313" key="1">
    <source>
        <dbReference type="EMBL" id="MBC3540646.1"/>
    </source>
</evidence>
<sequence>MEFYRENPVQWINDWAITYNPRNKKPLPKIMPFLLFKRQEEFVQFLMECLHEGENGLVEKCRDIGATWLCAAISAWLWLFIPGASIGWGSRKEQLVDRSGDPDSIFQKIRMIINNLPGWMLPAGFNDQKNMTHMKIINPTGATITGEAGDNIGRGGRKLIYFKDESAHYERPELIEAALGDNTDVQIDISSVYGTGNVFYRRRMAGEVWLPGKKIAKGKTRVFVFDWRDHPGKNQEWYDQRRAKAESEGLLHLFAQEVDRDYSASLEGVIIPAKWVEAAVDAHIKLKFVATGEKVAALDVADEGGDKNALAMRYGVVLQYGEHWGEGDAGESARRAVMESLNAGMGELYYDAVGVGAAVKSETNRMKKDGQIPRTLSILPWLAGASPLNPEGRMIPDDLNTPMNKDFFANLKAQAWWNLRTRFEKTYKAVTQGVTYNPDELISLPSNLPNLHEIKMELSQAQKKATDVGKFSVDKKPDGTRSPNLADAIVMCYTPVRTGVDYSKLVW</sequence>
<dbReference type="Gene3D" id="3.30.420.240">
    <property type="match status" value="1"/>
</dbReference>
<comment type="caution">
    <text evidence="1">The sequence shown here is derived from an EMBL/GenBank/DDBJ whole genome shotgun (WGS) entry which is preliminary data.</text>
</comment>
<keyword evidence="2" id="KW-1185">Reference proteome</keyword>
<dbReference type="Gene3D" id="3.40.50.300">
    <property type="entry name" value="P-loop containing nucleotide triphosphate hydrolases"/>
    <property type="match status" value="1"/>
</dbReference>
<reference evidence="1 2" key="1">
    <citation type="journal article" date="2019" name="Int. J. Syst. Evol. Microbiol.">
        <title>Rufibacter sediminis sp. nov., isolated from freshwater lake sediment.</title>
        <authorList>
            <person name="Qu J.H."/>
            <person name="Zhang L.J."/>
            <person name="Fu Y.H."/>
            <person name="Li H.F."/>
        </authorList>
    </citation>
    <scope>NUCLEOTIDE SEQUENCE [LARGE SCALE GENOMIC DNA]</scope>
    <source>
        <strain evidence="1 2">H-1</strain>
    </source>
</reference>
<accession>A0ABR6VTX2</accession>
<dbReference type="EMBL" id="JACOAF010000030">
    <property type="protein sequence ID" value="MBC3540646.1"/>
    <property type="molecule type" value="Genomic_DNA"/>
</dbReference>
<dbReference type="RefSeq" id="WP_206683925.1">
    <property type="nucleotide sequence ID" value="NZ_JACOAF010000030.1"/>
</dbReference>
<dbReference type="InterPro" id="IPR027417">
    <property type="entry name" value="P-loop_NTPase"/>
</dbReference>
<evidence type="ECO:0000313" key="2">
    <source>
        <dbReference type="Proteomes" id="UP000659698"/>
    </source>
</evidence>
<organism evidence="1 2">
    <name type="scientific">Rufibacter sediminis</name>
    <dbReference type="NCBI Taxonomy" id="2762756"/>
    <lineage>
        <taxon>Bacteria</taxon>
        <taxon>Pseudomonadati</taxon>
        <taxon>Bacteroidota</taxon>
        <taxon>Cytophagia</taxon>
        <taxon>Cytophagales</taxon>
        <taxon>Hymenobacteraceae</taxon>
        <taxon>Rufibacter</taxon>
    </lineage>
</organism>
<name>A0ABR6VTX2_9BACT</name>